<dbReference type="InterPro" id="IPR020841">
    <property type="entry name" value="PKS_Beta-ketoAc_synthase_dom"/>
</dbReference>
<dbReference type="GO" id="GO:0006633">
    <property type="term" value="P:fatty acid biosynthetic process"/>
    <property type="evidence" value="ECO:0007669"/>
    <property type="project" value="TreeGrafter"/>
</dbReference>
<dbReference type="GO" id="GO:0004315">
    <property type="term" value="F:3-oxoacyl-[acyl-carrier-protein] synthase activity"/>
    <property type="evidence" value="ECO:0007669"/>
    <property type="project" value="TreeGrafter"/>
</dbReference>
<dbReference type="RefSeq" id="WP_331270899.1">
    <property type="nucleotide sequence ID" value="NZ_FNKB01000001.1"/>
</dbReference>
<dbReference type="AlphaFoldDB" id="A0A1H0Z3J3"/>
<dbReference type="InterPro" id="IPR014030">
    <property type="entry name" value="Ketoacyl_synth_N"/>
</dbReference>
<dbReference type="GO" id="GO:0005829">
    <property type="term" value="C:cytosol"/>
    <property type="evidence" value="ECO:0007669"/>
    <property type="project" value="TreeGrafter"/>
</dbReference>
<evidence type="ECO:0000259" key="4">
    <source>
        <dbReference type="PROSITE" id="PS52004"/>
    </source>
</evidence>
<proteinExistence type="inferred from homology"/>
<dbReference type="Pfam" id="PF00109">
    <property type="entry name" value="ketoacyl-synt"/>
    <property type="match status" value="1"/>
</dbReference>
<evidence type="ECO:0000256" key="1">
    <source>
        <dbReference type="ARBA" id="ARBA00008467"/>
    </source>
</evidence>
<name>A0A1H0Z3J3_9MICO</name>
<evidence type="ECO:0000313" key="5">
    <source>
        <dbReference type="EMBL" id="SDQ21968.1"/>
    </source>
</evidence>
<gene>
    <name evidence="5" type="ORF">SAMN04488565_1415</name>
</gene>
<sequence length="405" mass="41804">MRIAMTGYGAVTPLGLGVDALWSGLIEGRSGVRELERLDVAWADLPVRVAAPVTADLEATLGGVRARKLDRSQQMALIATDEAWRDAGLRDCDPERLAVSVGTGVGGVQTLLDQDDVLESRGPRRVSPRTVPMLMPNGASAQISIEYAAKAGVFTPASACASGAEAIALGARLIRDGDADVVIAGGVEAAITPLTLAGFAQAQALAKPDGGPPERLSRPFDAERRGFVLGEGAGIVILESETHAAARGGRVHAWLAGWGITSDAHHITGTEPSGTGQIRAIHKALTVGVLTTNDVDHVNAHATGTIIGDRAEAQALRTVFGESMNVTAPKGALGHLVGGAGALEAIITARTLESDVIPATANLQNIDPEIHLDVVSETRRKSVRSAVSNSFGFGGQNVTLAMCAA</sequence>
<dbReference type="Pfam" id="PF02801">
    <property type="entry name" value="Ketoacyl-synt_C"/>
    <property type="match status" value="1"/>
</dbReference>
<evidence type="ECO:0000256" key="2">
    <source>
        <dbReference type="ARBA" id="ARBA00022679"/>
    </source>
</evidence>
<dbReference type="EMBL" id="FNKB01000001">
    <property type="protein sequence ID" value="SDQ21968.1"/>
    <property type="molecule type" value="Genomic_DNA"/>
</dbReference>
<evidence type="ECO:0000313" key="6">
    <source>
        <dbReference type="Proteomes" id="UP000182690"/>
    </source>
</evidence>
<dbReference type="Proteomes" id="UP000182690">
    <property type="component" value="Unassembled WGS sequence"/>
</dbReference>
<comment type="similarity">
    <text evidence="1 3">Belongs to the thiolase-like superfamily. Beta-ketoacyl-ACP synthases family.</text>
</comment>
<accession>A0A1H0Z3J3</accession>
<dbReference type="FunFam" id="3.40.47.10:FF:000018">
    <property type="entry name" value="3-oxoacyl-[acyl-carrier-protein] synthase 2"/>
    <property type="match status" value="1"/>
</dbReference>
<evidence type="ECO:0000256" key="3">
    <source>
        <dbReference type="RuleBase" id="RU003694"/>
    </source>
</evidence>
<dbReference type="PANTHER" id="PTHR11712:SF336">
    <property type="entry name" value="3-OXOACYL-[ACYL-CARRIER-PROTEIN] SYNTHASE, MITOCHONDRIAL"/>
    <property type="match status" value="1"/>
</dbReference>
<protein>
    <submittedName>
        <fullName evidence="5">3-oxoacyl-[acyl-carrier-protein] synthase II</fullName>
    </submittedName>
</protein>
<dbReference type="Gene3D" id="3.40.47.10">
    <property type="match status" value="2"/>
</dbReference>
<dbReference type="STRING" id="1079994.SAMN04488565_1415"/>
<organism evidence="5 6">
    <name type="scientific">Leucobacter chromiiresistens</name>
    <dbReference type="NCBI Taxonomy" id="1079994"/>
    <lineage>
        <taxon>Bacteria</taxon>
        <taxon>Bacillati</taxon>
        <taxon>Actinomycetota</taxon>
        <taxon>Actinomycetes</taxon>
        <taxon>Micrococcales</taxon>
        <taxon>Microbacteriaceae</taxon>
        <taxon>Leucobacter</taxon>
    </lineage>
</organism>
<dbReference type="NCBIfam" id="NF005589">
    <property type="entry name" value="PRK07314.1"/>
    <property type="match status" value="1"/>
</dbReference>
<dbReference type="PANTHER" id="PTHR11712">
    <property type="entry name" value="POLYKETIDE SYNTHASE-RELATED"/>
    <property type="match status" value="1"/>
</dbReference>
<dbReference type="InterPro" id="IPR000794">
    <property type="entry name" value="Beta-ketoacyl_synthase"/>
</dbReference>
<feature type="domain" description="Ketosynthase family 3 (KS3)" evidence="4">
    <location>
        <begin position="1"/>
        <end position="404"/>
    </location>
</feature>
<dbReference type="CDD" id="cd00834">
    <property type="entry name" value="KAS_I_II"/>
    <property type="match status" value="1"/>
</dbReference>
<dbReference type="SUPFAM" id="SSF53901">
    <property type="entry name" value="Thiolase-like"/>
    <property type="match status" value="2"/>
</dbReference>
<dbReference type="SMART" id="SM00825">
    <property type="entry name" value="PKS_KS"/>
    <property type="match status" value="1"/>
</dbReference>
<dbReference type="InterPro" id="IPR016039">
    <property type="entry name" value="Thiolase-like"/>
</dbReference>
<reference evidence="5 6" key="1">
    <citation type="submission" date="2016-10" db="EMBL/GenBank/DDBJ databases">
        <authorList>
            <person name="de Groot N.N."/>
        </authorList>
    </citation>
    <scope>NUCLEOTIDE SEQUENCE [LARGE SCALE GENOMIC DNA]</scope>
    <source>
        <strain evidence="5 6">DSM 22788</strain>
    </source>
</reference>
<keyword evidence="2 3" id="KW-0808">Transferase</keyword>
<dbReference type="PROSITE" id="PS52004">
    <property type="entry name" value="KS3_2"/>
    <property type="match status" value="1"/>
</dbReference>
<dbReference type="InterPro" id="IPR014031">
    <property type="entry name" value="Ketoacyl_synth_C"/>
</dbReference>